<sequence length="265" mass="28474">MLSLNKLSYISKAACIGAAVSAIAACSSTPSTPLAGVKSHTLSNAVIYQTSSKEYPVLSSFVYGQAISALPTRFANGDVVVMDVDETVLDNSTYQKERESAGLEYSSQSWAEWVKREEATLVPGVAAFIDEVVARNGKVALITNRNKALDSHTWNNLLAQGLPLTTSNTCVVGRTAEDKEAVGQEGIVNDKDLRRMQLTQGKIACSNTSKDATSTWAVPHTIIMQIGDNIEDVGGVTQESANVELLMPRVGTEIFILPNPMYGSW</sequence>
<dbReference type="SUPFAM" id="SSF56784">
    <property type="entry name" value="HAD-like"/>
    <property type="match status" value="1"/>
</dbReference>
<protein>
    <submittedName>
        <fullName evidence="3">Acid phosphatase</fullName>
    </submittedName>
</protein>
<proteinExistence type="predicted"/>
<feature type="chain" id="PRO_5002100808" evidence="2">
    <location>
        <begin position="25"/>
        <end position="265"/>
    </location>
</feature>
<dbReference type="Gene3D" id="3.40.50.1000">
    <property type="entry name" value="HAD superfamily/HAD-like"/>
    <property type="match status" value="1"/>
</dbReference>
<gene>
    <name evidence="3" type="ORF">RJ41_13475</name>
</gene>
<reference evidence="3 4" key="1">
    <citation type="submission" date="2014-12" db="EMBL/GenBank/DDBJ databases">
        <title>Genome sequencing of Alteromonas marina AD001.</title>
        <authorList>
            <person name="Adrian T.G.S."/>
            <person name="Chan K.G."/>
        </authorList>
    </citation>
    <scope>NUCLEOTIDE SEQUENCE [LARGE SCALE GENOMIC DNA]</scope>
    <source>
        <strain evidence="3 4">AD001</strain>
    </source>
</reference>
<comment type="caution">
    <text evidence="3">The sequence shown here is derived from an EMBL/GenBank/DDBJ whole genome shotgun (WGS) entry which is preliminary data.</text>
</comment>
<evidence type="ECO:0000256" key="2">
    <source>
        <dbReference type="SAM" id="SignalP"/>
    </source>
</evidence>
<dbReference type="InterPro" id="IPR023214">
    <property type="entry name" value="HAD_sf"/>
</dbReference>
<dbReference type="AlphaFoldDB" id="A0A0B3Y5I7"/>
<dbReference type="InterPro" id="IPR036412">
    <property type="entry name" value="HAD-like_sf"/>
</dbReference>
<dbReference type="EMBL" id="JWLW01000023">
    <property type="protein sequence ID" value="KHT50783.1"/>
    <property type="molecule type" value="Genomic_DNA"/>
</dbReference>
<dbReference type="OrthoDB" id="395856at2"/>
<keyword evidence="4" id="KW-1185">Reference proteome</keyword>
<dbReference type="Proteomes" id="UP000031197">
    <property type="component" value="Unassembled WGS sequence"/>
</dbReference>
<organism evidence="3 4">
    <name type="scientific">Alteromonas marina</name>
    <dbReference type="NCBI Taxonomy" id="203795"/>
    <lineage>
        <taxon>Bacteria</taxon>
        <taxon>Pseudomonadati</taxon>
        <taxon>Pseudomonadota</taxon>
        <taxon>Gammaproteobacteria</taxon>
        <taxon>Alteromonadales</taxon>
        <taxon>Alteromonadaceae</taxon>
        <taxon>Alteromonas/Salinimonas group</taxon>
        <taxon>Alteromonas</taxon>
    </lineage>
</organism>
<feature type="signal peptide" evidence="2">
    <location>
        <begin position="1"/>
        <end position="24"/>
    </location>
</feature>
<dbReference type="PANTHER" id="PTHR31284:SF10">
    <property type="entry name" value="ACID PHOSPHATASE-LIKE PROTEIN"/>
    <property type="match status" value="1"/>
</dbReference>
<evidence type="ECO:0000256" key="1">
    <source>
        <dbReference type="ARBA" id="ARBA00022729"/>
    </source>
</evidence>
<accession>A0A0B3Y5I7</accession>
<name>A0A0B3Y5I7_9ALTE</name>
<dbReference type="RefSeq" id="WP_039221692.1">
    <property type="nucleotide sequence ID" value="NZ_JWLW01000023.1"/>
</dbReference>
<dbReference type="PANTHER" id="PTHR31284">
    <property type="entry name" value="ACID PHOSPHATASE-LIKE PROTEIN"/>
    <property type="match status" value="1"/>
</dbReference>
<dbReference type="InterPro" id="IPR005519">
    <property type="entry name" value="Acid_phosphat_B-like"/>
</dbReference>
<evidence type="ECO:0000313" key="3">
    <source>
        <dbReference type="EMBL" id="KHT50783.1"/>
    </source>
</evidence>
<dbReference type="PROSITE" id="PS51257">
    <property type="entry name" value="PROKAR_LIPOPROTEIN"/>
    <property type="match status" value="1"/>
</dbReference>
<keyword evidence="1 2" id="KW-0732">Signal</keyword>
<dbReference type="Pfam" id="PF03767">
    <property type="entry name" value="Acid_phosphat_B"/>
    <property type="match status" value="1"/>
</dbReference>
<evidence type="ECO:0000313" key="4">
    <source>
        <dbReference type="Proteomes" id="UP000031197"/>
    </source>
</evidence>